<dbReference type="Proteomes" id="UP000426246">
    <property type="component" value="Chromosome"/>
</dbReference>
<gene>
    <name evidence="2" type="ORF">EHS13_26875</name>
</gene>
<accession>A0A6B8RQX5</accession>
<dbReference type="OrthoDB" id="368706at2"/>
<evidence type="ECO:0000256" key="1">
    <source>
        <dbReference type="SAM" id="SignalP"/>
    </source>
</evidence>
<protein>
    <recommendedName>
        <fullName evidence="4">SLH domain-containing protein</fullName>
    </recommendedName>
</protein>
<proteinExistence type="predicted"/>
<evidence type="ECO:0000313" key="3">
    <source>
        <dbReference type="Proteomes" id="UP000426246"/>
    </source>
</evidence>
<evidence type="ECO:0008006" key="4">
    <source>
        <dbReference type="Google" id="ProtNLM"/>
    </source>
</evidence>
<keyword evidence="1" id="KW-0732">Signal</keyword>
<sequence>MTRLQASSTKLIAALLLTLIFVFTQTVAHAAQPNALISQEDSAAEYKQYIKEKFNVSFNGASTKGQFIEAVATILSYKPSGKDIAFTDLKADNKLFPAAASLYENGILGGPGVQAEQPLSSIVAVSIAVRAAGLKELAYTYPTDKVALVLKSINQKNNNLAIKTAQELAAAADAGLIPAELLSTFQPNKAADAQLINTLLGKILVTKGLYKHYIGYVNDADIFAKLSNAFVTSDIIHAPKLQLLVNTALEQNLITGYSLKDSRFNPNFISSLSLIYGHSDLNHAVQLIGLLRSEGLNAKVQFEPKTSAFIFLKEWGEPGPDVVQIANGNFISYAKEFDLEFEFSSKEQKAAFQGAILAYAKKNVKDQSGLIASSWFQPLYYSSTELKDYEVITNNYITDKDSTFTVNPFSLNEDSAKVVAGFKAIDPNAIVTPYQFWVDKPFFNYLHGEPL</sequence>
<dbReference type="AlphaFoldDB" id="A0A6B8RQX5"/>
<evidence type="ECO:0000313" key="2">
    <source>
        <dbReference type="EMBL" id="QGQ98247.1"/>
    </source>
</evidence>
<dbReference type="RefSeq" id="WP_155703349.1">
    <property type="nucleotide sequence ID" value="NZ_CP034235.1"/>
</dbReference>
<feature type="chain" id="PRO_5025657765" description="SLH domain-containing protein" evidence="1">
    <location>
        <begin position="31"/>
        <end position="451"/>
    </location>
</feature>
<keyword evidence="3" id="KW-1185">Reference proteome</keyword>
<dbReference type="EMBL" id="CP034235">
    <property type="protein sequence ID" value="QGQ98247.1"/>
    <property type="molecule type" value="Genomic_DNA"/>
</dbReference>
<organism evidence="2 3">
    <name type="scientific">Paenibacillus psychroresistens</name>
    <dbReference type="NCBI Taxonomy" id="1778678"/>
    <lineage>
        <taxon>Bacteria</taxon>
        <taxon>Bacillati</taxon>
        <taxon>Bacillota</taxon>
        <taxon>Bacilli</taxon>
        <taxon>Bacillales</taxon>
        <taxon>Paenibacillaceae</taxon>
        <taxon>Paenibacillus</taxon>
    </lineage>
</organism>
<name>A0A6B8RQX5_9BACL</name>
<dbReference type="KEGG" id="ppsc:EHS13_26875"/>
<feature type="signal peptide" evidence="1">
    <location>
        <begin position="1"/>
        <end position="30"/>
    </location>
</feature>
<reference evidence="3" key="1">
    <citation type="submission" date="2018-11" db="EMBL/GenBank/DDBJ databases">
        <title>Complete genome sequence of Paenibacillus sp. ML311-T8.</title>
        <authorList>
            <person name="Nam Y.-D."/>
            <person name="Kang J."/>
            <person name="Chung W.-H."/>
            <person name="Park Y.S."/>
        </authorList>
    </citation>
    <scope>NUCLEOTIDE SEQUENCE [LARGE SCALE GENOMIC DNA]</scope>
    <source>
        <strain evidence="3">ML311-T8</strain>
    </source>
</reference>